<gene>
    <name evidence="8" type="ORF">CLMAG_05350</name>
</gene>
<dbReference type="GO" id="GO:0005886">
    <property type="term" value="C:plasma membrane"/>
    <property type="evidence" value="ECO:0007669"/>
    <property type="project" value="UniProtKB-SubCell"/>
</dbReference>
<organism evidence="8 9">
    <name type="scientific">Clostridium magnum DSM 2767</name>
    <dbReference type="NCBI Taxonomy" id="1121326"/>
    <lineage>
        <taxon>Bacteria</taxon>
        <taxon>Bacillati</taxon>
        <taxon>Bacillota</taxon>
        <taxon>Clostridia</taxon>
        <taxon>Eubacteriales</taxon>
        <taxon>Clostridiaceae</taxon>
        <taxon>Clostridium</taxon>
    </lineage>
</organism>
<dbReference type="CDD" id="cd16380">
    <property type="entry name" value="YitT_C"/>
    <property type="match status" value="1"/>
</dbReference>
<feature type="transmembrane region" description="Helical" evidence="6">
    <location>
        <begin position="175"/>
        <end position="193"/>
    </location>
</feature>
<keyword evidence="5 6" id="KW-0472">Membrane</keyword>
<dbReference type="AlphaFoldDB" id="A0A161Y5J1"/>
<feature type="transmembrane region" description="Helical" evidence="6">
    <location>
        <begin position="31"/>
        <end position="50"/>
    </location>
</feature>
<evidence type="ECO:0000256" key="4">
    <source>
        <dbReference type="ARBA" id="ARBA00022989"/>
    </source>
</evidence>
<keyword evidence="9" id="KW-1185">Reference proteome</keyword>
<reference evidence="8 9" key="1">
    <citation type="submission" date="2016-04" db="EMBL/GenBank/DDBJ databases">
        <title>Genome sequence of Clostridium magnum DSM 2767.</title>
        <authorList>
            <person name="Poehlein A."/>
            <person name="Uhlig R."/>
            <person name="Fischer R."/>
            <person name="Bahl H."/>
            <person name="Daniel R."/>
        </authorList>
    </citation>
    <scope>NUCLEOTIDE SEQUENCE [LARGE SCALE GENOMIC DNA]</scope>
    <source>
        <strain evidence="8 9">DSM 2767</strain>
    </source>
</reference>
<evidence type="ECO:0000256" key="2">
    <source>
        <dbReference type="ARBA" id="ARBA00022475"/>
    </source>
</evidence>
<protein>
    <recommendedName>
        <fullName evidence="7">DUF2179 domain-containing protein</fullName>
    </recommendedName>
</protein>
<dbReference type="Gene3D" id="3.30.70.120">
    <property type="match status" value="1"/>
</dbReference>
<dbReference type="PIRSF" id="PIRSF006483">
    <property type="entry name" value="Membrane_protein_YitT"/>
    <property type="match status" value="1"/>
</dbReference>
<evidence type="ECO:0000313" key="9">
    <source>
        <dbReference type="Proteomes" id="UP000076603"/>
    </source>
</evidence>
<sequence length="282" mass="30632">MKKNLRSFLLIFFGGLLVAIGTYFFLAPNHIAAGGISGAAIIINSILQNIPIGVFMMGMELMLFVIGMIVIGPIFGGRTIFCSFSISGMVLLLEKIFPNIKPLGNDVLVQLIFGILICGLGMGIVFNQNASTGGTDIIAKIINKYFKISIGKSLLASDITITIAATAVFGIDKGLYAILGVIITATVIDKVIASLNTYKQVAIISSEGKEIKNYIVDKLERSATIYYAKGAYHDNEREVITTIVDRKQFLKLKDYIKDIDTRAFITVNEVNEVLGEGFAELT</sequence>
<comment type="subcellular location">
    <subcellularLocation>
        <location evidence="1">Cell membrane</location>
        <topology evidence="1">Multi-pass membrane protein</topology>
    </subcellularLocation>
</comment>
<comment type="caution">
    <text evidence="8">The sequence shown here is derived from an EMBL/GenBank/DDBJ whole genome shotgun (WGS) entry which is preliminary data.</text>
</comment>
<accession>A0A161Y5J1</accession>
<dbReference type="InterPro" id="IPR051461">
    <property type="entry name" value="UPF0750_membrane"/>
</dbReference>
<dbReference type="PANTHER" id="PTHR33545">
    <property type="entry name" value="UPF0750 MEMBRANE PROTEIN YITT-RELATED"/>
    <property type="match status" value="1"/>
</dbReference>
<name>A0A161Y5J1_9CLOT</name>
<evidence type="ECO:0000259" key="7">
    <source>
        <dbReference type="Pfam" id="PF10035"/>
    </source>
</evidence>
<evidence type="ECO:0000256" key="6">
    <source>
        <dbReference type="SAM" id="Phobius"/>
    </source>
</evidence>
<dbReference type="InterPro" id="IPR019264">
    <property type="entry name" value="DUF2179"/>
</dbReference>
<dbReference type="PATRIC" id="fig|1121326.3.peg.491"/>
<keyword evidence="4 6" id="KW-1133">Transmembrane helix</keyword>
<feature type="transmembrane region" description="Helical" evidence="6">
    <location>
        <begin position="7"/>
        <end position="25"/>
    </location>
</feature>
<evidence type="ECO:0000256" key="5">
    <source>
        <dbReference type="ARBA" id="ARBA00023136"/>
    </source>
</evidence>
<evidence type="ECO:0000256" key="1">
    <source>
        <dbReference type="ARBA" id="ARBA00004651"/>
    </source>
</evidence>
<dbReference type="PANTHER" id="PTHR33545:SF9">
    <property type="entry name" value="UPF0750 MEMBRANE PROTEIN YITE"/>
    <property type="match status" value="1"/>
</dbReference>
<feature type="transmembrane region" description="Helical" evidence="6">
    <location>
        <begin position="107"/>
        <end position="127"/>
    </location>
</feature>
<evidence type="ECO:0000256" key="3">
    <source>
        <dbReference type="ARBA" id="ARBA00022692"/>
    </source>
</evidence>
<keyword evidence="2" id="KW-1003">Cell membrane</keyword>
<dbReference type="InterPro" id="IPR003740">
    <property type="entry name" value="YitT"/>
</dbReference>
<dbReference type="EMBL" id="LWAE01000001">
    <property type="protein sequence ID" value="KZL93489.1"/>
    <property type="molecule type" value="Genomic_DNA"/>
</dbReference>
<dbReference type="Pfam" id="PF02588">
    <property type="entry name" value="YitT_membrane"/>
    <property type="match status" value="1"/>
</dbReference>
<dbReference type="Proteomes" id="UP000076603">
    <property type="component" value="Unassembled WGS sequence"/>
</dbReference>
<feature type="domain" description="DUF2179" evidence="7">
    <location>
        <begin position="221"/>
        <end position="275"/>
    </location>
</feature>
<keyword evidence="3 6" id="KW-0812">Transmembrane</keyword>
<evidence type="ECO:0000313" key="8">
    <source>
        <dbReference type="EMBL" id="KZL93489.1"/>
    </source>
</evidence>
<feature type="transmembrane region" description="Helical" evidence="6">
    <location>
        <begin position="62"/>
        <end position="87"/>
    </location>
</feature>
<dbReference type="InterPro" id="IPR015867">
    <property type="entry name" value="N-reg_PII/ATP_PRibTrfase_C"/>
</dbReference>
<feature type="transmembrane region" description="Helical" evidence="6">
    <location>
        <begin position="148"/>
        <end position="169"/>
    </location>
</feature>
<dbReference type="OrthoDB" id="9779786at2"/>
<dbReference type="RefSeq" id="WP_066617573.1">
    <property type="nucleotide sequence ID" value="NZ_FQXL01000024.1"/>
</dbReference>
<proteinExistence type="predicted"/>
<dbReference type="Pfam" id="PF10035">
    <property type="entry name" value="DUF2179"/>
    <property type="match status" value="1"/>
</dbReference>